<evidence type="ECO:0000256" key="3">
    <source>
        <dbReference type="ARBA" id="ARBA00023315"/>
    </source>
</evidence>
<dbReference type="AlphaFoldDB" id="A0A495FMX3"/>
<proteinExistence type="inferred from homology"/>
<sequence>MGTIPGSGALAEQRADPAPASAVPPAPLVSWPEASWHPPSPRGPFPGLLPEDRQPVIIAARRTPLCRAGGALKGLRAHELLAPVLRSLLADAGAGLGPESVADVVIGNAVGGGGNVARLAALEAGLPVTVPGITVDRQCGSGLDAIVLASRLVAAGGNPLYLAGGVESISTAPLRAHRNADGTPDYYSRAQFAPLSLGDPDMGVAAENVAAHYGVSREQQDTFALRSHRRALAAAAAGRFDAELVPLAAGPGASVGADDGPRSSLGPALMARFPPVFARGGTVTAGNSCSDADGAAAVVITSVQRARHLGAADGLLVLGTDTAGVSPQLLGIGAAASAQRLLAAHGLTAADVGLVEFNEAFASQTLACFDQLGIDPERANLDGGALALGHAYGASGAVLVTRLLAQARSSREQGQLALAMISIAGGMGTAALFGYRGLA</sequence>
<evidence type="ECO:0000256" key="2">
    <source>
        <dbReference type="ARBA" id="ARBA00022679"/>
    </source>
</evidence>
<reference evidence="9 10" key="1">
    <citation type="submission" date="2018-10" db="EMBL/GenBank/DDBJ databases">
        <title>Genomic Encyclopedia of Type Strains, Phase IV (KMG-IV): sequencing the most valuable type-strain genomes for metagenomic binning, comparative biology and taxonomic classification.</title>
        <authorList>
            <person name="Goeker M."/>
        </authorList>
    </citation>
    <scope>NUCLEOTIDE SEQUENCE [LARGE SCALE GENOMIC DNA]</scope>
    <source>
        <strain evidence="9 10">DSM 25586</strain>
    </source>
</reference>
<dbReference type="InterPro" id="IPR016039">
    <property type="entry name" value="Thiolase-like"/>
</dbReference>
<evidence type="ECO:0000256" key="6">
    <source>
        <dbReference type="SAM" id="Phobius"/>
    </source>
</evidence>
<name>A0A495FMX3_9MICC</name>
<dbReference type="Proteomes" id="UP000276055">
    <property type="component" value="Unassembled WGS sequence"/>
</dbReference>
<evidence type="ECO:0000259" key="7">
    <source>
        <dbReference type="Pfam" id="PF00108"/>
    </source>
</evidence>
<dbReference type="Pfam" id="PF02803">
    <property type="entry name" value="Thiolase_C"/>
    <property type="match status" value="1"/>
</dbReference>
<dbReference type="GO" id="GO:0003988">
    <property type="term" value="F:acetyl-CoA C-acyltransferase activity"/>
    <property type="evidence" value="ECO:0007669"/>
    <property type="project" value="TreeGrafter"/>
</dbReference>
<evidence type="ECO:0000313" key="10">
    <source>
        <dbReference type="Proteomes" id="UP000276055"/>
    </source>
</evidence>
<keyword evidence="6" id="KW-0812">Transmembrane</keyword>
<comment type="similarity">
    <text evidence="1 4">Belongs to the thiolase-like superfamily. Thiolase family.</text>
</comment>
<dbReference type="InterPro" id="IPR050215">
    <property type="entry name" value="Thiolase-like_sf_Thiolase"/>
</dbReference>
<accession>A0A495FMX3</accession>
<dbReference type="OrthoDB" id="1402717at2"/>
<evidence type="ECO:0000256" key="5">
    <source>
        <dbReference type="SAM" id="MobiDB-lite"/>
    </source>
</evidence>
<feature type="domain" description="Thiolase C-terminal" evidence="8">
    <location>
        <begin position="320"/>
        <end position="433"/>
    </location>
</feature>
<dbReference type="GO" id="GO:0006635">
    <property type="term" value="P:fatty acid beta-oxidation"/>
    <property type="evidence" value="ECO:0007669"/>
    <property type="project" value="TreeGrafter"/>
</dbReference>
<organism evidence="9 10">
    <name type="scientific">Arthrobacter oryzae</name>
    <dbReference type="NCBI Taxonomy" id="409290"/>
    <lineage>
        <taxon>Bacteria</taxon>
        <taxon>Bacillati</taxon>
        <taxon>Actinomycetota</taxon>
        <taxon>Actinomycetes</taxon>
        <taxon>Micrococcales</taxon>
        <taxon>Micrococcaceae</taxon>
        <taxon>Arthrobacter</taxon>
    </lineage>
</organism>
<feature type="domain" description="Thiolase N-terminal" evidence="7">
    <location>
        <begin position="56"/>
        <end position="302"/>
    </location>
</feature>
<keyword evidence="6" id="KW-1133">Transmembrane helix</keyword>
<dbReference type="GO" id="GO:0010124">
    <property type="term" value="P:phenylacetate catabolic process"/>
    <property type="evidence" value="ECO:0007669"/>
    <property type="project" value="TreeGrafter"/>
</dbReference>
<dbReference type="InterPro" id="IPR002155">
    <property type="entry name" value="Thiolase"/>
</dbReference>
<dbReference type="InterPro" id="IPR020616">
    <property type="entry name" value="Thiolase_N"/>
</dbReference>
<dbReference type="RefSeq" id="WP_120950419.1">
    <property type="nucleotide sequence ID" value="NZ_RBIR01000001.1"/>
</dbReference>
<evidence type="ECO:0000259" key="8">
    <source>
        <dbReference type="Pfam" id="PF02803"/>
    </source>
</evidence>
<dbReference type="InterPro" id="IPR020617">
    <property type="entry name" value="Thiolase_C"/>
</dbReference>
<evidence type="ECO:0000313" key="9">
    <source>
        <dbReference type="EMBL" id="RKR30352.1"/>
    </source>
</evidence>
<feature type="transmembrane region" description="Helical" evidence="6">
    <location>
        <begin position="416"/>
        <end position="435"/>
    </location>
</feature>
<comment type="caution">
    <text evidence="9">The sequence shown here is derived from an EMBL/GenBank/DDBJ whole genome shotgun (WGS) entry which is preliminary data.</text>
</comment>
<evidence type="ECO:0000256" key="1">
    <source>
        <dbReference type="ARBA" id="ARBA00010982"/>
    </source>
</evidence>
<dbReference type="CDD" id="cd00751">
    <property type="entry name" value="thiolase"/>
    <property type="match status" value="1"/>
</dbReference>
<dbReference type="PIRSF" id="PIRSF000429">
    <property type="entry name" value="Ac-CoA_Ac_transf"/>
    <property type="match status" value="1"/>
</dbReference>
<keyword evidence="3 4" id="KW-0012">Acyltransferase</keyword>
<gene>
    <name evidence="9" type="ORF">C8D78_0677</name>
</gene>
<dbReference type="PANTHER" id="PTHR43853:SF3">
    <property type="entry name" value="ACETYL-COA C-ACETYLTRANSFERASE YHFS-RELATED"/>
    <property type="match status" value="1"/>
</dbReference>
<dbReference type="GO" id="GO:0005737">
    <property type="term" value="C:cytoplasm"/>
    <property type="evidence" value="ECO:0007669"/>
    <property type="project" value="UniProtKB-ARBA"/>
</dbReference>
<dbReference type="Pfam" id="PF00108">
    <property type="entry name" value="Thiolase_N"/>
    <property type="match status" value="1"/>
</dbReference>
<protein>
    <submittedName>
        <fullName evidence="9">Acetyl-CoA C-acetyltransferase</fullName>
    </submittedName>
</protein>
<evidence type="ECO:0000256" key="4">
    <source>
        <dbReference type="RuleBase" id="RU003557"/>
    </source>
</evidence>
<dbReference type="PANTHER" id="PTHR43853">
    <property type="entry name" value="3-KETOACYL-COA THIOLASE, PEROXISOMAL"/>
    <property type="match status" value="1"/>
</dbReference>
<dbReference type="Gene3D" id="3.40.47.10">
    <property type="match status" value="1"/>
</dbReference>
<dbReference type="SUPFAM" id="SSF53901">
    <property type="entry name" value="Thiolase-like"/>
    <property type="match status" value="2"/>
</dbReference>
<feature type="region of interest" description="Disordered" evidence="5">
    <location>
        <begin position="1"/>
        <end position="26"/>
    </location>
</feature>
<keyword evidence="2 4" id="KW-0808">Transferase</keyword>
<dbReference type="NCBIfam" id="TIGR01930">
    <property type="entry name" value="AcCoA-C-Actrans"/>
    <property type="match status" value="1"/>
</dbReference>
<dbReference type="EMBL" id="RBIR01000001">
    <property type="protein sequence ID" value="RKR30352.1"/>
    <property type="molecule type" value="Genomic_DNA"/>
</dbReference>
<keyword evidence="6" id="KW-0472">Membrane</keyword>